<organism evidence="6 7">
    <name type="scientific">Tepidicaulis marinus</name>
    <dbReference type="NCBI Taxonomy" id="1333998"/>
    <lineage>
        <taxon>Bacteria</taxon>
        <taxon>Pseudomonadati</taxon>
        <taxon>Pseudomonadota</taxon>
        <taxon>Alphaproteobacteria</taxon>
        <taxon>Hyphomicrobiales</taxon>
        <taxon>Parvibaculaceae</taxon>
        <taxon>Tepidicaulis</taxon>
    </lineage>
</organism>
<feature type="DNA-binding region" description="H-T-H motif" evidence="4">
    <location>
        <begin position="27"/>
        <end position="46"/>
    </location>
</feature>
<dbReference type="SUPFAM" id="SSF48498">
    <property type="entry name" value="Tetracyclin repressor-like, C-terminal domain"/>
    <property type="match status" value="1"/>
</dbReference>
<name>A0A081B6Q6_9HYPH</name>
<evidence type="ECO:0000256" key="1">
    <source>
        <dbReference type="ARBA" id="ARBA00023015"/>
    </source>
</evidence>
<dbReference type="Proteomes" id="UP000028702">
    <property type="component" value="Unassembled WGS sequence"/>
</dbReference>
<dbReference type="eggNOG" id="COG1309">
    <property type="taxonomic scope" value="Bacteria"/>
</dbReference>
<evidence type="ECO:0000313" key="6">
    <source>
        <dbReference type="EMBL" id="GAK43724.1"/>
    </source>
</evidence>
<dbReference type="STRING" id="1333998.M2A_0223"/>
<dbReference type="PANTHER" id="PTHR47506:SF1">
    <property type="entry name" value="HTH-TYPE TRANSCRIPTIONAL REGULATOR YJDC"/>
    <property type="match status" value="1"/>
</dbReference>
<dbReference type="PANTHER" id="PTHR47506">
    <property type="entry name" value="TRANSCRIPTIONAL REGULATORY PROTEIN"/>
    <property type="match status" value="1"/>
</dbReference>
<protein>
    <submittedName>
        <fullName evidence="6">Transcriptional regulator, TetR family protein</fullName>
    </submittedName>
</protein>
<keyword evidence="7" id="KW-1185">Reference proteome</keyword>
<sequence>MPRPSRRDDVVDSAVKLFAEEGFHAVGIDRILSEGGLAKMTLYRHFDSKQALILASLDARNRQILAWFGRKLAESNLPPPDRPLALFDALEEWIGGETELGPFNGCMFVRAAGEFPDLADPIHKAAAEAKENLRATIVSAVELAGYLEAEDLAGELMVLKEGATVLAQIHGSAEPVQHARRTARARLRAWLRA</sequence>
<reference evidence="6 7" key="1">
    <citation type="submission" date="2014-07" db="EMBL/GenBank/DDBJ databases">
        <title>Tepidicaulis marinum gen. nov., sp. nov., a novel marine bacterium denitrifying nitrate to nitrous oxide strictly under microaerobic conditions.</title>
        <authorList>
            <person name="Takeuchi M."/>
            <person name="Yamagishi T."/>
            <person name="Kamagata Y."/>
            <person name="Oshima K."/>
            <person name="Hattori M."/>
            <person name="Katayama T."/>
            <person name="Hanada S."/>
            <person name="Tamaki H."/>
            <person name="Marumo K."/>
            <person name="Maeda H."/>
            <person name="Nedachi M."/>
            <person name="Iwasaki W."/>
            <person name="Suwa Y."/>
            <person name="Sakata S."/>
        </authorList>
    </citation>
    <scope>NUCLEOTIDE SEQUENCE [LARGE SCALE GENOMIC DNA]</scope>
    <source>
        <strain evidence="6 7">MA2</strain>
    </source>
</reference>
<dbReference type="GO" id="GO:0003677">
    <property type="term" value="F:DNA binding"/>
    <property type="evidence" value="ECO:0007669"/>
    <property type="project" value="UniProtKB-UniRule"/>
</dbReference>
<evidence type="ECO:0000259" key="5">
    <source>
        <dbReference type="PROSITE" id="PS50977"/>
    </source>
</evidence>
<dbReference type="Pfam" id="PF16925">
    <property type="entry name" value="TetR_C_13"/>
    <property type="match status" value="1"/>
</dbReference>
<evidence type="ECO:0000256" key="4">
    <source>
        <dbReference type="PROSITE-ProRule" id="PRU00335"/>
    </source>
</evidence>
<dbReference type="EMBL" id="BBIO01000001">
    <property type="protein sequence ID" value="GAK43724.1"/>
    <property type="molecule type" value="Genomic_DNA"/>
</dbReference>
<dbReference type="Pfam" id="PF00440">
    <property type="entry name" value="TetR_N"/>
    <property type="match status" value="1"/>
</dbReference>
<accession>A0A081B6Q6</accession>
<dbReference type="SUPFAM" id="SSF46689">
    <property type="entry name" value="Homeodomain-like"/>
    <property type="match status" value="1"/>
</dbReference>
<keyword evidence="1" id="KW-0805">Transcription regulation</keyword>
<dbReference type="Gene3D" id="1.10.357.10">
    <property type="entry name" value="Tetracycline Repressor, domain 2"/>
    <property type="match status" value="1"/>
</dbReference>
<dbReference type="PRINTS" id="PR00455">
    <property type="entry name" value="HTHTETR"/>
</dbReference>
<dbReference type="InterPro" id="IPR036271">
    <property type="entry name" value="Tet_transcr_reg_TetR-rel_C_sf"/>
</dbReference>
<dbReference type="RefSeq" id="WP_045441862.1">
    <property type="nucleotide sequence ID" value="NZ_BBIO01000001.1"/>
</dbReference>
<dbReference type="InterPro" id="IPR011075">
    <property type="entry name" value="TetR_C"/>
</dbReference>
<evidence type="ECO:0000313" key="7">
    <source>
        <dbReference type="Proteomes" id="UP000028702"/>
    </source>
</evidence>
<keyword evidence="2 4" id="KW-0238">DNA-binding</keyword>
<feature type="domain" description="HTH tetR-type" evidence="5">
    <location>
        <begin position="4"/>
        <end position="64"/>
    </location>
</feature>
<gene>
    <name evidence="6" type="ORF">M2A_0223</name>
</gene>
<proteinExistence type="predicted"/>
<evidence type="ECO:0000256" key="3">
    <source>
        <dbReference type="ARBA" id="ARBA00023163"/>
    </source>
</evidence>
<dbReference type="InterPro" id="IPR009057">
    <property type="entry name" value="Homeodomain-like_sf"/>
</dbReference>
<comment type="caution">
    <text evidence="6">The sequence shown here is derived from an EMBL/GenBank/DDBJ whole genome shotgun (WGS) entry which is preliminary data.</text>
</comment>
<evidence type="ECO:0000256" key="2">
    <source>
        <dbReference type="ARBA" id="ARBA00023125"/>
    </source>
</evidence>
<dbReference type="PROSITE" id="PS50977">
    <property type="entry name" value="HTH_TETR_2"/>
    <property type="match status" value="1"/>
</dbReference>
<dbReference type="AlphaFoldDB" id="A0A081B6Q6"/>
<keyword evidence="3" id="KW-0804">Transcription</keyword>
<dbReference type="InterPro" id="IPR001647">
    <property type="entry name" value="HTH_TetR"/>
</dbReference>